<evidence type="ECO:0000256" key="6">
    <source>
        <dbReference type="ARBA" id="ARBA00022741"/>
    </source>
</evidence>
<dbReference type="Gene3D" id="2.10.25.10">
    <property type="entry name" value="Laminin"/>
    <property type="match status" value="1"/>
</dbReference>
<comment type="subcellular location">
    <subcellularLocation>
        <location evidence="1">Endoplasmic reticulum membrane</location>
        <topology evidence="1">Multi-pass membrane protein</topology>
    </subcellularLocation>
</comment>
<evidence type="ECO:0000256" key="10">
    <source>
        <dbReference type="ARBA" id="ARBA00023136"/>
    </source>
</evidence>
<dbReference type="FunFam" id="3.40.50.300:FF:000702">
    <property type="entry name" value="ABC transporter (Adp1)"/>
    <property type="match status" value="1"/>
</dbReference>
<dbReference type="Pfam" id="PF19055">
    <property type="entry name" value="ABC2_membrane_7"/>
    <property type="match status" value="1"/>
</dbReference>
<evidence type="ECO:0000256" key="2">
    <source>
        <dbReference type="ARBA" id="ARBA00005814"/>
    </source>
</evidence>
<reference evidence="16" key="1">
    <citation type="journal article" date="2018" name="Nat. Microbiol.">
        <title>Leveraging single-cell genomics to expand the fungal tree of life.</title>
        <authorList>
            <person name="Ahrendt S.R."/>
            <person name="Quandt C.A."/>
            <person name="Ciobanu D."/>
            <person name="Clum A."/>
            <person name="Salamov A."/>
            <person name="Andreopoulos B."/>
            <person name="Cheng J.F."/>
            <person name="Woyke T."/>
            <person name="Pelin A."/>
            <person name="Henrissat B."/>
            <person name="Reynolds N.K."/>
            <person name="Benny G.L."/>
            <person name="Smith M.E."/>
            <person name="James T.Y."/>
            <person name="Grigoriev I.V."/>
        </authorList>
    </citation>
    <scope>NUCLEOTIDE SEQUENCE [LARGE SCALE GENOMIC DNA]</scope>
    <source>
        <strain evidence="16">RSA 1356</strain>
    </source>
</reference>
<organism evidence="15 16">
    <name type="scientific">Thamnocephalis sphaerospora</name>
    <dbReference type="NCBI Taxonomy" id="78915"/>
    <lineage>
        <taxon>Eukaryota</taxon>
        <taxon>Fungi</taxon>
        <taxon>Fungi incertae sedis</taxon>
        <taxon>Zoopagomycota</taxon>
        <taxon>Zoopagomycotina</taxon>
        <taxon>Zoopagomycetes</taxon>
        <taxon>Zoopagales</taxon>
        <taxon>Sigmoideomycetaceae</taxon>
        <taxon>Thamnocephalis</taxon>
    </lineage>
</organism>
<dbReference type="PROSITE" id="PS50893">
    <property type="entry name" value="ABC_TRANSPORTER_2"/>
    <property type="match status" value="1"/>
</dbReference>
<evidence type="ECO:0000256" key="4">
    <source>
        <dbReference type="ARBA" id="ARBA00022692"/>
    </source>
</evidence>
<dbReference type="GO" id="GO:0005789">
    <property type="term" value="C:endoplasmic reticulum membrane"/>
    <property type="evidence" value="ECO:0007669"/>
    <property type="project" value="UniProtKB-SubCell"/>
</dbReference>
<keyword evidence="6" id="KW-0547">Nucleotide-binding</keyword>
<dbReference type="Gene3D" id="3.40.50.300">
    <property type="entry name" value="P-loop containing nucleotide triphosphate hydrolases"/>
    <property type="match status" value="1"/>
</dbReference>
<dbReference type="InterPro" id="IPR003439">
    <property type="entry name" value="ABC_transporter-like_ATP-bd"/>
</dbReference>
<keyword evidence="7" id="KW-0256">Endoplasmic reticulum</keyword>
<feature type="transmembrane region" description="Helical" evidence="13">
    <location>
        <begin position="786"/>
        <end position="808"/>
    </location>
</feature>
<dbReference type="AlphaFoldDB" id="A0A4P9XR18"/>
<dbReference type="SMART" id="SM00382">
    <property type="entry name" value="AAA"/>
    <property type="match status" value="1"/>
</dbReference>
<feature type="transmembrane region" description="Helical" evidence="13">
    <location>
        <begin position="751"/>
        <end position="774"/>
    </location>
</feature>
<dbReference type="Proteomes" id="UP000271241">
    <property type="component" value="Unassembled WGS sequence"/>
</dbReference>
<feature type="non-terminal residue" evidence="15">
    <location>
        <position position="1"/>
    </location>
</feature>
<keyword evidence="9 13" id="KW-1133">Transmembrane helix</keyword>
<keyword evidence="4 13" id="KW-0812">Transmembrane</keyword>
<evidence type="ECO:0000256" key="9">
    <source>
        <dbReference type="ARBA" id="ARBA00022989"/>
    </source>
</evidence>
<keyword evidence="3" id="KW-0813">Transport</keyword>
<dbReference type="Pfam" id="PF00005">
    <property type="entry name" value="ABC_tran"/>
    <property type="match status" value="1"/>
</dbReference>
<dbReference type="PROSITE" id="PS00211">
    <property type="entry name" value="ABC_TRANSPORTER_1"/>
    <property type="match status" value="1"/>
</dbReference>
<dbReference type="GO" id="GO:0005524">
    <property type="term" value="F:ATP binding"/>
    <property type="evidence" value="ECO:0007669"/>
    <property type="project" value="UniProtKB-KW"/>
</dbReference>
<dbReference type="CDD" id="cd03213">
    <property type="entry name" value="ABCG_EPDR"/>
    <property type="match status" value="1"/>
</dbReference>
<dbReference type="OrthoDB" id="66620at2759"/>
<keyword evidence="10 13" id="KW-0472">Membrane</keyword>
<evidence type="ECO:0000256" key="5">
    <source>
        <dbReference type="ARBA" id="ARBA00022729"/>
    </source>
</evidence>
<feature type="transmembrane region" description="Helical" evidence="13">
    <location>
        <begin position="845"/>
        <end position="862"/>
    </location>
</feature>
<dbReference type="Pfam" id="PF01061">
    <property type="entry name" value="ABC2_membrane"/>
    <property type="match status" value="1"/>
</dbReference>
<evidence type="ECO:0000256" key="7">
    <source>
        <dbReference type="ARBA" id="ARBA00022824"/>
    </source>
</evidence>
<dbReference type="GO" id="GO:0016887">
    <property type="term" value="F:ATP hydrolysis activity"/>
    <property type="evidence" value="ECO:0007669"/>
    <property type="project" value="InterPro"/>
</dbReference>
<dbReference type="STRING" id="78915.A0A4P9XR18"/>
<keyword evidence="11" id="KW-0325">Glycoprotein</keyword>
<feature type="domain" description="ABC transporter" evidence="14">
    <location>
        <begin position="330"/>
        <end position="570"/>
    </location>
</feature>
<accession>A0A4P9XR18</accession>
<evidence type="ECO:0000313" key="16">
    <source>
        <dbReference type="Proteomes" id="UP000271241"/>
    </source>
</evidence>
<evidence type="ECO:0000256" key="12">
    <source>
        <dbReference type="SAM" id="MobiDB-lite"/>
    </source>
</evidence>
<dbReference type="InterPro" id="IPR043926">
    <property type="entry name" value="ABCG_dom"/>
</dbReference>
<evidence type="ECO:0000313" key="15">
    <source>
        <dbReference type="EMBL" id="RKP08517.1"/>
    </source>
</evidence>
<evidence type="ECO:0000256" key="3">
    <source>
        <dbReference type="ARBA" id="ARBA00022448"/>
    </source>
</evidence>
<dbReference type="SUPFAM" id="SSF52540">
    <property type="entry name" value="P-loop containing nucleoside triphosphate hydrolases"/>
    <property type="match status" value="1"/>
</dbReference>
<dbReference type="PROSITE" id="PS00022">
    <property type="entry name" value="EGF_1"/>
    <property type="match status" value="1"/>
</dbReference>
<evidence type="ECO:0000256" key="1">
    <source>
        <dbReference type="ARBA" id="ARBA00004477"/>
    </source>
</evidence>
<feature type="compositionally biased region" description="Polar residues" evidence="12">
    <location>
        <begin position="588"/>
        <end position="605"/>
    </location>
</feature>
<evidence type="ECO:0000256" key="13">
    <source>
        <dbReference type="SAM" id="Phobius"/>
    </source>
</evidence>
<feature type="transmembrane region" description="Helical" evidence="13">
    <location>
        <begin position="867"/>
        <end position="889"/>
    </location>
</feature>
<dbReference type="PANTHER" id="PTHR48041:SF2">
    <property type="entry name" value="ATP-DEPENDENT PERMEASE-RELATED"/>
    <property type="match status" value="1"/>
</dbReference>
<feature type="transmembrane region" description="Helical" evidence="13">
    <location>
        <begin position="895"/>
        <end position="914"/>
    </location>
</feature>
<name>A0A4P9XR18_9FUNG</name>
<evidence type="ECO:0000259" key="14">
    <source>
        <dbReference type="PROSITE" id="PS50893"/>
    </source>
</evidence>
<dbReference type="InterPro" id="IPR000742">
    <property type="entry name" value="EGF"/>
</dbReference>
<feature type="transmembrane region" description="Helical" evidence="13">
    <location>
        <begin position="265"/>
        <end position="288"/>
    </location>
</feature>
<feature type="non-terminal residue" evidence="15">
    <location>
        <position position="916"/>
    </location>
</feature>
<dbReference type="InterPro" id="IPR017871">
    <property type="entry name" value="ABC_transporter-like_CS"/>
</dbReference>
<dbReference type="InterPro" id="IPR013525">
    <property type="entry name" value="ABC2_TM"/>
</dbReference>
<sequence>PKDCPPCFNCMLPGYPCLHFSKCDEFSGRCSCPAGFGGEDCADPVCGGLSDGKQRKVREGKQCSCKDGWSGINCNVCQRDDACLPLVPTNRNATCFKGGLVVKENHQMCNVTNKKIVDMLPNQMPQVTFSCKRAPATCNFQFWIDQIESFYCALDTCEFSEDANVEGRQLYKCKNIHCKCKPDQTLCGKDGGIDLSEFLEEQIKGPGSFKCDNGKCKFEEPEMNKLILNIFGDAFIGLDCGSGECLHYTQVPGFKRPPKKSNTPLVVLSVAAVACFLIGAIIGVTSVAKRSEEGAIRLPTIDGGDDDDGAAGALGDEGGKLMADHTPATLSFREISYCVAGSQVLNNVFGTVQPGELMAIMGASGAGKTSMLDILAHRNKSGEVLGDIFVNGKNIDPQIYRRVIGYVDQEDTLMPTLTVYETVLYSALLRLPADMSSAAKHARVLETIHELGIYHIKDKRIGESGARGISGGEKRRVSIACELVTSPAILFLDEPTSGLDAYNASNVVECLRTLARDYRRTVVFTIHQPRSDIYAMFDRLILLAEGWLVYSGGAHEARNHFAHAGHPCPLGYNVADFIVDVTKGSVAASTDQSGSSQVPGRSSMESGPLFMTPYDSDDDIVPAAAVSDDEPRAAAYWENDVGRNPWASQRTMRATSVHSNPDSITSTPSHGTTAVGMSSHLKNLVKAYRRSELARQTLDDIERQTSAANGEPLGVEVPSFFGLTAPRRSSLWTQLCILSDRTFKNLYRNPYLMLTHYCISIFLAVFCGLLFYNVTNDIAGFQNRMGLFFFVCALFGFSCLTSLQVFSAERILFVRERANGYYSPFAYFTAKVLFDVVPIRVVPPILLGLIVYHMVGLVPGLVHFVKFLFVLVVFNLTAASICLLLGVLFKDISVANLLSSLVMLFSMLFGGLLLNK</sequence>
<comment type="similarity">
    <text evidence="2">Belongs to the ABC transporter superfamily. ABCG family. Eye pigment precursor importer (TC 3.A.1.204) subfamily.</text>
</comment>
<keyword evidence="16" id="KW-1185">Reference proteome</keyword>
<dbReference type="InterPro" id="IPR027417">
    <property type="entry name" value="P-loop_NTPase"/>
</dbReference>
<keyword evidence="5" id="KW-0732">Signal</keyword>
<evidence type="ECO:0000256" key="11">
    <source>
        <dbReference type="ARBA" id="ARBA00023180"/>
    </source>
</evidence>
<dbReference type="InterPro" id="IPR003593">
    <property type="entry name" value="AAA+_ATPase"/>
</dbReference>
<proteinExistence type="inferred from homology"/>
<dbReference type="GO" id="GO:0140359">
    <property type="term" value="F:ABC-type transporter activity"/>
    <property type="evidence" value="ECO:0007669"/>
    <property type="project" value="InterPro"/>
</dbReference>
<evidence type="ECO:0000256" key="8">
    <source>
        <dbReference type="ARBA" id="ARBA00022840"/>
    </source>
</evidence>
<dbReference type="PANTHER" id="PTHR48041">
    <property type="entry name" value="ABC TRANSPORTER G FAMILY MEMBER 28"/>
    <property type="match status" value="1"/>
</dbReference>
<protein>
    <recommendedName>
        <fullName evidence="14">ABC transporter domain-containing protein</fullName>
    </recommendedName>
</protein>
<keyword evidence="8" id="KW-0067">ATP-binding</keyword>
<feature type="region of interest" description="Disordered" evidence="12">
    <location>
        <begin position="588"/>
        <end position="611"/>
    </location>
</feature>
<dbReference type="EMBL" id="KZ992594">
    <property type="protein sequence ID" value="RKP08517.1"/>
    <property type="molecule type" value="Genomic_DNA"/>
</dbReference>
<gene>
    <name evidence="15" type="ORF">THASP1DRAFT_5145</name>
</gene>
<dbReference type="InterPro" id="IPR050352">
    <property type="entry name" value="ABCG_transporters"/>
</dbReference>